<evidence type="ECO:0000256" key="1">
    <source>
        <dbReference type="SAM" id="MobiDB-lite"/>
    </source>
</evidence>
<organism evidence="2 3">
    <name type="scientific">Phytophthora palmivora</name>
    <dbReference type="NCBI Taxonomy" id="4796"/>
    <lineage>
        <taxon>Eukaryota</taxon>
        <taxon>Sar</taxon>
        <taxon>Stramenopiles</taxon>
        <taxon>Oomycota</taxon>
        <taxon>Peronosporomycetes</taxon>
        <taxon>Peronosporales</taxon>
        <taxon>Peronosporaceae</taxon>
        <taxon>Phytophthora</taxon>
    </lineage>
</organism>
<proteinExistence type="predicted"/>
<evidence type="ECO:0000313" key="3">
    <source>
        <dbReference type="Proteomes" id="UP000237271"/>
    </source>
</evidence>
<dbReference type="OrthoDB" id="127409at2759"/>
<accession>A0A2P4WWW6</accession>
<protein>
    <submittedName>
        <fullName evidence="2">Pleiotropic drug resistance protein</fullName>
    </submittedName>
</protein>
<keyword evidence="3" id="KW-1185">Reference proteome</keyword>
<feature type="region of interest" description="Disordered" evidence="1">
    <location>
        <begin position="117"/>
        <end position="144"/>
    </location>
</feature>
<name>A0A2P4WWW6_9STRA</name>
<feature type="region of interest" description="Disordered" evidence="1">
    <location>
        <begin position="32"/>
        <end position="81"/>
    </location>
</feature>
<dbReference type="AlphaFoldDB" id="A0A2P4WWW6"/>
<dbReference type="Proteomes" id="UP000237271">
    <property type="component" value="Unassembled WGS sequence"/>
</dbReference>
<sequence length="191" mass="20500">MDSRNSGSVIEAPVVNAVADIVSAVSAETKEAVSSSFSATPLREPKVSTVSMSLAPERSPHATTDCVAMPTTTSSHKRRRGLLQDRETKNEDETGKYVSDCVLDGDPNLMKGGADECTGLNSDQDSNYQEKLEGDSDAASGGGAWFGDWDIGELSDEEEVEAETELPDSLCLSTARNKKSLKNAFYWVGVW</sequence>
<comment type="caution">
    <text evidence="2">The sequence shown here is derived from an EMBL/GenBank/DDBJ whole genome shotgun (WGS) entry which is preliminary data.</text>
</comment>
<dbReference type="EMBL" id="NCKW01020506">
    <property type="protein sequence ID" value="POM57787.1"/>
    <property type="molecule type" value="Genomic_DNA"/>
</dbReference>
<evidence type="ECO:0000313" key="2">
    <source>
        <dbReference type="EMBL" id="POM57787.1"/>
    </source>
</evidence>
<reference evidence="2 3" key="1">
    <citation type="journal article" date="2017" name="Genome Biol. Evol.">
        <title>Phytophthora megakarya and P. palmivora, closely related causal agents of cacao black pod rot, underwent increases in genome sizes and gene numbers by different mechanisms.</title>
        <authorList>
            <person name="Ali S.S."/>
            <person name="Shao J."/>
            <person name="Lary D.J."/>
            <person name="Kronmiller B."/>
            <person name="Shen D."/>
            <person name="Strem M.D."/>
            <person name="Amoako-Attah I."/>
            <person name="Akrofi A.Y."/>
            <person name="Begoude B.A."/>
            <person name="Ten Hoopen G.M."/>
            <person name="Coulibaly K."/>
            <person name="Kebe B.I."/>
            <person name="Melnick R.L."/>
            <person name="Guiltinan M.J."/>
            <person name="Tyler B.M."/>
            <person name="Meinhardt L.W."/>
            <person name="Bailey B.A."/>
        </authorList>
    </citation>
    <scope>NUCLEOTIDE SEQUENCE [LARGE SCALE GENOMIC DNA]</scope>
    <source>
        <strain evidence="3">sbr112.9</strain>
    </source>
</reference>
<gene>
    <name evidence="2" type="ORF">PHPALM_37649</name>
</gene>